<feature type="signal peptide" evidence="2">
    <location>
        <begin position="1"/>
        <end position="27"/>
    </location>
</feature>
<evidence type="ECO:0000256" key="1">
    <source>
        <dbReference type="SAM" id="MobiDB-lite"/>
    </source>
</evidence>
<feature type="compositionally biased region" description="Polar residues" evidence="1">
    <location>
        <begin position="79"/>
        <end position="89"/>
    </location>
</feature>
<evidence type="ECO:0008006" key="5">
    <source>
        <dbReference type="Google" id="ProtNLM"/>
    </source>
</evidence>
<dbReference type="PROSITE" id="PS51257">
    <property type="entry name" value="PROKAR_LIPOPROTEIN"/>
    <property type="match status" value="1"/>
</dbReference>
<sequence length="274" mass="29508">MSKFINKKGLILMISTILVGSSVVAIAAACNNKTSQPSKQKQTNTQQSSSSTTKTTTKKEDKMNSGSTNNNPSSSKTNEGTNNSSLVNKTNDKTGSAADKTMENKPTKPAVKQSESPTQTTPKTDGKTNIESKQMSDAPSTPKAENGKQQADSATGTAKLDASDAQVTIYSGTKISKESENKYILHVYIKNADNKYAQLVLKPKEGGAEITSSFEKIISGYVAVYFKSVEPKKNYNVIAVKISDNSDGSKPKAAKVFEDLKKVNLTLKEEEKLF</sequence>
<feature type="compositionally biased region" description="Low complexity" evidence="1">
    <location>
        <begin position="64"/>
        <end position="78"/>
    </location>
</feature>
<proteinExistence type="predicted"/>
<evidence type="ECO:0000313" key="3">
    <source>
        <dbReference type="EMBL" id="KEZ22660.1"/>
    </source>
</evidence>
<dbReference type="RefSeq" id="WP_156021876.1">
    <property type="nucleotide sequence ID" value="NZ_JFDP01000066.1"/>
</dbReference>
<name>A0A084EXG8_9BACT</name>
<dbReference type="AlphaFoldDB" id="A0A084EXG8"/>
<dbReference type="Proteomes" id="UP000028537">
    <property type="component" value="Unassembled WGS sequence"/>
</dbReference>
<organism evidence="3 4">
    <name type="scientific">Ureaplasma diversum NCTC 246</name>
    <dbReference type="NCBI Taxonomy" id="1188241"/>
    <lineage>
        <taxon>Bacteria</taxon>
        <taxon>Bacillati</taxon>
        <taxon>Mycoplasmatota</taxon>
        <taxon>Mycoplasmoidales</taxon>
        <taxon>Mycoplasmoidaceae</taxon>
        <taxon>Ureaplasma</taxon>
    </lineage>
</organism>
<evidence type="ECO:0000256" key="2">
    <source>
        <dbReference type="SAM" id="SignalP"/>
    </source>
</evidence>
<accession>A0A084EXG8</accession>
<gene>
    <name evidence="3" type="ORF">UDIV_5470</name>
</gene>
<reference evidence="3 4" key="1">
    <citation type="submission" date="2014-02" db="EMBL/GenBank/DDBJ databases">
        <title>Genome sequence of Ureaplasma diversum strain 246.</title>
        <authorList>
            <person name="Sirand-Pugnet P."/>
            <person name="Breton M."/>
            <person name="Dordet-Frisoni E."/>
            <person name="Baranowski E."/>
            <person name="Barre A."/>
            <person name="Couture C."/>
            <person name="Dupuy V."/>
            <person name="Gaurivaud P."/>
            <person name="Jacob D."/>
            <person name="Lemaitre C."/>
            <person name="Manso-Silvan L."/>
            <person name="Nikolski M."/>
            <person name="Nouvel L.-X."/>
            <person name="Poumarat F."/>
            <person name="Tardy F."/>
            <person name="Thebault P."/>
            <person name="Theil S."/>
            <person name="Citti C."/>
            <person name="Thiaucourt F."/>
            <person name="Blanchard A."/>
        </authorList>
    </citation>
    <scope>NUCLEOTIDE SEQUENCE [LARGE SCALE GENOMIC DNA]</scope>
    <source>
        <strain evidence="3 4">NCTC 246</strain>
    </source>
</reference>
<evidence type="ECO:0000313" key="4">
    <source>
        <dbReference type="Proteomes" id="UP000028537"/>
    </source>
</evidence>
<feature type="region of interest" description="Disordered" evidence="1">
    <location>
        <begin position="32"/>
        <end position="161"/>
    </location>
</feature>
<feature type="chain" id="PRO_5001774699" description="Lipoprotein" evidence="2">
    <location>
        <begin position="28"/>
        <end position="274"/>
    </location>
</feature>
<keyword evidence="2" id="KW-0732">Signal</keyword>
<feature type="compositionally biased region" description="Low complexity" evidence="1">
    <location>
        <begin position="32"/>
        <end position="55"/>
    </location>
</feature>
<feature type="compositionally biased region" description="Polar residues" evidence="1">
    <location>
        <begin position="113"/>
        <end position="123"/>
    </location>
</feature>
<feature type="compositionally biased region" description="Polar residues" evidence="1">
    <location>
        <begin position="147"/>
        <end position="156"/>
    </location>
</feature>
<dbReference type="EMBL" id="JFDP01000066">
    <property type="protein sequence ID" value="KEZ22660.1"/>
    <property type="molecule type" value="Genomic_DNA"/>
</dbReference>
<keyword evidence="4" id="KW-1185">Reference proteome</keyword>
<dbReference type="InterPro" id="IPR054816">
    <property type="entry name" value="Lipoprotein_mollicutes-type_CS"/>
</dbReference>
<comment type="caution">
    <text evidence="3">The sequence shown here is derived from an EMBL/GenBank/DDBJ whole genome shotgun (WGS) entry which is preliminary data.</text>
</comment>
<dbReference type="NCBIfam" id="NF045726">
    <property type="entry name" value="XXplasma_LP"/>
    <property type="match status" value="1"/>
</dbReference>
<protein>
    <recommendedName>
        <fullName evidence="5">Lipoprotein</fullName>
    </recommendedName>
</protein>